<sequence length="443" mass="49668">MDKRFYGTEFDMEEIKVPLFPSDRFNIEDFGGKGNGKDSNTEAFKQAIEACEKNGGGTVIVPEGEWFTGPIHLKSNVHLRIEKNAIIKFSDQFEEYLPVVFTRWEGVECYNYSPLIYANGCENIAITGQGSLVGNGKRWWKWKKLQKKAAKKLVGAEYNNIPVEERIFGTKEDALRPAFIQPINSKNILIEGITVINGPMWTIHPVYCENLIIRKLKLESNGPNTDGINPDSCKNVLIEECYFETGDDCIAINSGMNEDGWRVNKPCENIVIRNCHMNEGHGGVVIGSGMSGGVRNIYAHHCKFTGGERGIRLKSMRGRGGFVENIWFDHIHITDMEDEMIQINMFYGSSTVIPNTDTPPDFKNINISNLTGENAKIAIRVYGLPENALENITLQNIDVSAKKSIECHNVKGLTMSNVFIRTTTEEEGVLSKVSHINITDSTF</sequence>
<dbReference type="RefSeq" id="WP_132250265.1">
    <property type="nucleotide sequence ID" value="NZ_SMAL01000002.1"/>
</dbReference>
<accession>A0A4R3MNN9</accession>
<evidence type="ECO:0000256" key="2">
    <source>
        <dbReference type="ARBA" id="ARBA00022801"/>
    </source>
</evidence>
<evidence type="ECO:0000256" key="4">
    <source>
        <dbReference type="RuleBase" id="RU361169"/>
    </source>
</evidence>
<dbReference type="Proteomes" id="UP000294902">
    <property type="component" value="Unassembled WGS sequence"/>
</dbReference>
<dbReference type="InterPro" id="IPR012334">
    <property type="entry name" value="Pectin_lyas_fold"/>
</dbReference>
<organism evidence="5 6">
    <name type="scientific">Natranaerovirga pectinivora</name>
    <dbReference type="NCBI Taxonomy" id="682400"/>
    <lineage>
        <taxon>Bacteria</taxon>
        <taxon>Bacillati</taxon>
        <taxon>Bacillota</taxon>
        <taxon>Clostridia</taxon>
        <taxon>Lachnospirales</taxon>
        <taxon>Natranaerovirgaceae</taxon>
        <taxon>Natranaerovirga</taxon>
    </lineage>
</organism>
<keyword evidence="6" id="KW-1185">Reference proteome</keyword>
<dbReference type="SMART" id="SM00710">
    <property type="entry name" value="PbH1"/>
    <property type="match status" value="5"/>
</dbReference>
<dbReference type="Pfam" id="PF00295">
    <property type="entry name" value="Glyco_hydro_28"/>
    <property type="match status" value="1"/>
</dbReference>
<gene>
    <name evidence="5" type="ORF">EDC18_102138</name>
</gene>
<comment type="caution">
    <text evidence="5">The sequence shown here is derived from an EMBL/GenBank/DDBJ whole genome shotgun (WGS) entry which is preliminary data.</text>
</comment>
<protein>
    <submittedName>
        <fullName evidence="5">Glycosyl hydrolase family 28</fullName>
    </submittedName>
</protein>
<keyword evidence="2 4" id="KW-0378">Hydrolase</keyword>
<dbReference type="EMBL" id="SMAL01000002">
    <property type="protein sequence ID" value="TCT16122.1"/>
    <property type="molecule type" value="Genomic_DNA"/>
</dbReference>
<name>A0A4R3MNN9_9FIRM</name>
<evidence type="ECO:0000256" key="1">
    <source>
        <dbReference type="ARBA" id="ARBA00008834"/>
    </source>
</evidence>
<dbReference type="InterPro" id="IPR051801">
    <property type="entry name" value="GH28_Enzymes"/>
</dbReference>
<dbReference type="GO" id="GO:0005975">
    <property type="term" value="P:carbohydrate metabolic process"/>
    <property type="evidence" value="ECO:0007669"/>
    <property type="project" value="InterPro"/>
</dbReference>
<dbReference type="PROSITE" id="PS00502">
    <property type="entry name" value="POLYGALACTURONASE"/>
    <property type="match status" value="1"/>
</dbReference>
<keyword evidence="3 4" id="KW-0326">Glycosidase</keyword>
<dbReference type="PANTHER" id="PTHR31339:SF9">
    <property type="entry name" value="PLASMIN AND FIBRONECTIN-BINDING PROTEIN A"/>
    <property type="match status" value="1"/>
</dbReference>
<dbReference type="InterPro" id="IPR000743">
    <property type="entry name" value="Glyco_hydro_28"/>
</dbReference>
<dbReference type="InterPro" id="IPR011050">
    <property type="entry name" value="Pectin_lyase_fold/virulence"/>
</dbReference>
<dbReference type="InterPro" id="IPR006626">
    <property type="entry name" value="PbH1"/>
</dbReference>
<dbReference type="AlphaFoldDB" id="A0A4R3MNN9"/>
<comment type="similarity">
    <text evidence="1 4">Belongs to the glycosyl hydrolase 28 family.</text>
</comment>
<evidence type="ECO:0000313" key="6">
    <source>
        <dbReference type="Proteomes" id="UP000294902"/>
    </source>
</evidence>
<reference evidence="5 6" key="1">
    <citation type="submission" date="2019-03" db="EMBL/GenBank/DDBJ databases">
        <title>Genomic Encyclopedia of Type Strains, Phase IV (KMG-IV): sequencing the most valuable type-strain genomes for metagenomic binning, comparative biology and taxonomic classification.</title>
        <authorList>
            <person name="Goeker M."/>
        </authorList>
    </citation>
    <scope>NUCLEOTIDE SEQUENCE [LARGE SCALE GENOMIC DNA]</scope>
    <source>
        <strain evidence="5 6">DSM 24629</strain>
    </source>
</reference>
<dbReference type="SUPFAM" id="SSF51126">
    <property type="entry name" value="Pectin lyase-like"/>
    <property type="match status" value="1"/>
</dbReference>
<dbReference type="OrthoDB" id="9795222at2"/>
<dbReference type="GO" id="GO:0004650">
    <property type="term" value="F:polygalacturonase activity"/>
    <property type="evidence" value="ECO:0007669"/>
    <property type="project" value="InterPro"/>
</dbReference>
<dbReference type="Gene3D" id="2.160.20.10">
    <property type="entry name" value="Single-stranded right-handed beta-helix, Pectin lyase-like"/>
    <property type="match status" value="1"/>
</dbReference>
<proteinExistence type="inferred from homology"/>
<evidence type="ECO:0000256" key="3">
    <source>
        <dbReference type="ARBA" id="ARBA00023295"/>
    </source>
</evidence>
<dbReference type="PANTHER" id="PTHR31339">
    <property type="entry name" value="PECTIN LYASE-RELATED"/>
    <property type="match status" value="1"/>
</dbReference>
<evidence type="ECO:0000313" key="5">
    <source>
        <dbReference type="EMBL" id="TCT16122.1"/>
    </source>
</evidence>